<dbReference type="GO" id="GO:0000791">
    <property type="term" value="C:euchromatin"/>
    <property type="evidence" value="ECO:0007669"/>
    <property type="project" value="EnsemblFungi"/>
</dbReference>
<organism evidence="13 14">
    <name type="scientific">Lipomyces starkeyi NRRL Y-11557</name>
    <dbReference type="NCBI Taxonomy" id="675824"/>
    <lineage>
        <taxon>Eukaryota</taxon>
        <taxon>Fungi</taxon>
        <taxon>Dikarya</taxon>
        <taxon>Ascomycota</taxon>
        <taxon>Saccharomycotina</taxon>
        <taxon>Lipomycetes</taxon>
        <taxon>Lipomycetales</taxon>
        <taxon>Lipomycetaceae</taxon>
        <taxon>Lipomyces</taxon>
    </lineage>
</organism>
<dbReference type="InterPro" id="IPR049540">
    <property type="entry name" value="Spt6-like_S1"/>
</dbReference>
<comment type="subcellular location">
    <subcellularLocation>
        <location evidence="2">Chromosome</location>
    </subcellularLocation>
    <subcellularLocation>
        <location evidence="1 10">Nucleus</location>
    </subcellularLocation>
</comment>
<dbReference type="GO" id="GO:0042393">
    <property type="term" value="F:histone binding"/>
    <property type="evidence" value="ECO:0007669"/>
    <property type="project" value="EnsemblFungi"/>
</dbReference>
<name>A0A1E3PX56_LIPST</name>
<comment type="function">
    <text evidence="9">Histone H3-H4 chaperone that plays a role in maintenance of chromatin structure during RNA polymerase II transcription elongation thereby repressing transcription initiation from cryptic promoters. Mediates the reassembly of nucleosomes onto the promoters of at least a selected set of genes during repression; the nucleosome reassembly is essential for transcriptional repression. Essential for viability.</text>
</comment>
<dbReference type="GO" id="GO:0008023">
    <property type="term" value="C:transcription elongation factor complex"/>
    <property type="evidence" value="ECO:0007669"/>
    <property type="project" value="TreeGrafter"/>
</dbReference>
<dbReference type="GO" id="GO:0140673">
    <property type="term" value="P:transcription elongation-coupled chromatin remodeling"/>
    <property type="evidence" value="ECO:0007669"/>
    <property type="project" value="EnsemblFungi"/>
</dbReference>
<dbReference type="SUPFAM" id="SSF53098">
    <property type="entry name" value="Ribonuclease H-like"/>
    <property type="match status" value="1"/>
</dbReference>
<feature type="region of interest" description="Disordered" evidence="11">
    <location>
        <begin position="1"/>
        <end position="154"/>
    </location>
</feature>
<dbReference type="Pfam" id="PF17674">
    <property type="entry name" value="HHH_9"/>
    <property type="match status" value="1"/>
</dbReference>
<dbReference type="PIRSF" id="PIRSF036947">
    <property type="entry name" value="Spt6"/>
    <property type="match status" value="1"/>
</dbReference>
<dbReference type="InterPro" id="IPR041692">
    <property type="entry name" value="HHH_9"/>
</dbReference>
<dbReference type="GO" id="GO:0031440">
    <property type="term" value="P:regulation of mRNA 3'-end processing"/>
    <property type="evidence" value="ECO:0007669"/>
    <property type="project" value="EnsemblFungi"/>
</dbReference>
<evidence type="ECO:0000313" key="13">
    <source>
        <dbReference type="EMBL" id="ODQ69874.1"/>
    </source>
</evidence>
<evidence type="ECO:0000256" key="11">
    <source>
        <dbReference type="SAM" id="MobiDB-lite"/>
    </source>
</evidence>
<dbReference type="Gene3D" id="1.10.150.850">
    <property type="entry name" value="Spt6, helix-hairpin-helix domain"/>
    <property type="match status" value="1"/>
</dbReference>
<dbReference type="InterPro" id="IPR035019">
    <property type="entry name" value="Spt6_SH2_N"/>
</dbReference>
<keyword evidence="14" id="KW-1185">Reference proteome</keyword>
<evidence type="ECO:0000256" key="2">
    <source>
        <dbReference type="ARBA" id="ARBA00004286"/>
    </source>
</evidence>
<protein>
    <recommendedName>
        <fullName evidence="4 10">Transcription elongation factor Spt6</fullName>
    </recommendedName>
</protein>
<dbReference type="Proteomes" id="UP000094385">
    <property type="component" value="Unassembled WGS sequence"/>
</dbReference>
<dbReference type="Gene3D" id="1.10.10.650">
    <property type="entry name" value="RuvA domain 2-like"/>
    <property type="match status" value="1"/>
</dbReference>
<evidence type="ECO:0000256" key="5">
    <source>
        <dbReference type="ARBA" id="ARBA00022454"/>
    </source>
</evidence>
<dbReference type="Gene3D" id="3.30.420.140">
    <property type="entry name" value="YqgF/RNase H-like domain"/>
    <property type="match status" value="1"/>
</dbReference>
<feature type="compositionally biased region" description="Basic and acidic residues" evidence="11">
    <location>
        <begin position="140"/>
        <end position="154"/>
    </location>
</feature>
<dbReference type="SUPFAM" id="SSF50249">
    <property type="entry name" value="Nucleic acid-binding proteins"/>
    <property type="match status" value="1"/>
</dbReference>
<dbReference type="GO" id="GO:0032968">
    <property type="term" value="P:positive regulation of transcription elongation by RNA polymerase II"/>
    <property type="evidence" value="ECO:0007669"/>
    <property type="project" value="EnsemblFungi"/>
</dbReference>
<dbReference type="InterPro" id="IPR042066">
    <property type="entry name" value="Spt6_death-like"/>
</dbReference>
<feature type="domain" description="S1 motif" evidence="12">
    <location>
        <begin position="1132"/>
        <end position="1204"/>
    </location>
</feature>
<evidence type="ECO:0000256" key="7">
    <source>
        <dbReference type="ARBA" id="ARBA00023163"/>
    </source>
</evidence>
<dbReference type="InterPro" id="IPR035018">
    <property type="entry name" value="Spt6_SH2_C"/>
</dbReference>
<comment type="function">
    <text evidence="10">Plays a role in maintenance of chromatin structure during RNA polymerase II transcription elongation thereby repressing transcription initiation from cryptic promoters. Mediates the reassembly of nucleosomes onto the promoters of at least a selected set of genes during repression; the nucleosome reassembly is essential for transcriptional repression.</text>
</comment>
<evidence type="ECO:0000256" key="4">
    <source>
        <dbReference type="ARBA" id="ARBA00020248"/>
    </source>
</evidence>
<keyword evidence="6" id="KW-0727">SH2 domain</keyword>
<sequence>MSDFVDRTAQLDKKGEDDDSPRASDDELYGGADDNNHKSRRRDRSENDDERSAEDSSDEDEDDDEEEIAKVREGFIVDDDEEEDEDISDGERERRRRRRRKRRRKEMSEGADDRLSRHRDDEELDEEDLDLVMENTGMNVRREEERSSKRQRRIDEGLTDIFADEEKEDDELQQVPRRTVMDEFEGFIEEDEFSDEEPQQDMLADSRKLSKIGRGPAAIPGVDEEQLGEIFEIFGDGEEYAWALEAEEIEAADEYDEDKPLTELKDVFEPSELAERMLTDEDNAIRAKDEPERFQIMRKAFATYELSEEEYALEENWLVSELVSRKAKWLTDHPQLEGPLRRAIRKILEFLVKDQLEVPFIWQHRRDYLLHEHVRDGAAAASDEFSAESLLLQDDLWIILQLDVKFHSIVEKKHSVDRLLKTLGVKDSVFDDFLTHAETLQDYQDCWDYLQFRYSARIKDIALTQPNGHTEAEDGETNGNGATIHTFAKRPNSRYALFERIRSGNVYNLVHSFGITADQFGLNFAEDQKLHFTDDPSDFPLDLADKYTQAEPHTLEPPLYEDSEAAFNAAKGMFAEEIFHDLQTRNFLRKKIIRALVRLNIYATDKGKKTIDEMHPFYHFKYARNLEIKDILDDPETFLEILQAESQGLVDLRFKLFKFEAFFNKVLQNFLSDNVSDIATAWNNERKSVLRMAMDKLVLLMCREIREDLRTRCQTAVAMKCRTALLQRLDQAPYRPVGFELGTTPRVLAVSNGMGEPGKDATVSVFLDDQGRVLETMKLGDVRDEGFKTNLVEIVKRRKPDVIGIAGFTVSSNRLRKEILDVIANENLNVSADDESGKEEPIPLLWVNDEVARLYQNSPRATQEFAELAPLARYCIALARYMQSPLLEYAAMGPGIVSIEFHRLQKLLPQDLLREMLDSALIDMVNLVGVDINEAIKVPYIANLLQYVSGVGPRKASGMLKAIAGGGNGYLNDRYELVTKHIAGKNIFMNCASFLRIPWEEQDAATAAYRNSEMTEILDSTRIHPEDYELARKMAADALELDEEDLVDLDNQGGVVAQLMDDDPEKLNELILEEYAEELLKNFNQRKRATLEMIKEELQRHYEELRKPFKLLSEEQVFTMLTGETEETLAQGMVVPVNIRKVADRYLVARLACGIDGNVTAMEMTSRTDMPYPSALFYYGQTVRALVKHVNYGAFQAELSLVEEAVEDALKYPVVPYAKKERERDKWDEYEEDRDRASVAEHREKEQRAARVIKHRLFKPFTAKQAEDYLGPMQRGDLVIRPSSKGFDHIAITWKVAEGVYQHLAVLELEKENDYSLGKALRVADSKYSDLDELIFMHVQAMARKVDEMMNSEKFQRGTKEDVERWLTTYTEANPRRSNYAFCLDTKNPGYFCLCFKAGLNSKLVMWPVKVIPNGYQLLNAIYPDVQQLCNGFKMQYAAKMQRKR</sequence>
<dbReference type="SUPFAM" id="SSF158832">
    <property type="entry name" value="Tex N-terminal region-like"/>
    <property type="match status" value="1"/>
</dbReference>
<dbReference type="EMBL" id="KV454302">
    <property type="protein sequence ID" value="ODQ69874.1"/>
    <property type="molecule type" value="Genomic_DNA"/>
</dbReference>
<evidence type="ECO:0000256" key="10">
    <source>
        <dbReference type="PIRNR" id="PIRNR036947"/>
    </source>
</evidence>
<dbReference type="SUPFAM" id="SSF55550">
    <property type="entry name" value="SH2 domain"/>
    <property type="match status" value="1"/>
</dbReference>
<evidence type="ECO:0000313" key="14">
    <source>
        <dbReference type="Proteomes" id="UP000094385"/>
    </source>
</evidence>
<evidence type="ECO:0000256" key="9">
    <source>
        <dbReference type="ARBA" id="ARBA00093389"/>
    </source>
</evidence>
<feature type="compositionally biased region" description="Acidic residues" evidence="11">
    <location>
        <begin position="76"/>
        <end position="88"/>
    </location>
</feature>
<dbReference type="Gene3D" id="1.10.10.2740">
    <property type="entry name" value="Spt6, Death-like domain"/>
    <property type="match status" value="1"/>
</dbReference>
<feature type="compositionally biased region" description="Basic and acidic residues" evidence="11">
    <location>
        <begin position="1"/>
        <end position="25"/>
    </location>
</feature>
<dbReference type="OrthoDB" id="995477at2759"/>
<feature type="compositionally biased region" description="Acidic residues" evidence="11">
    <location>
        <begin position="46"/>
        <end position="67"/>
    </location>
</feature>
<dbReference type="Pfam" id="PF14641">
    <property type="entry name" value="HTH_44"/>
    <property type="match status" value="1"/>
</dbReference>
<dbReference type="Pfam" id="PF21710">
    <property type="entry name" value="Spt6_S1"/>
    <property type="match status" value="1"/>
</dbReference>
<evidence type="ECO:0000256" key="8">
    <source>
        <dbReference type="ARBA" id="ARBA00023242"/>
    </source>
</evidence>
<dbReference type="GO" id="GO:0005721">
    <property type="term" value="C:pericentric heterochromatin"/>
    <property type="evidence" value="ECO:0007669"/>
    <property type="project" value="EnsemblFungi"/>
</dbReference>
<dbReference type="InterPro" id="IPR028088">
    <property type="entry name" value="Spt6_HTH_DNA-bd_dom"/>
</dbReference>
<dbReference type="GO" id="GO:0016973">
    <property type="term" value="P:poly(A)+ mRNA export from nucleus"/>
    <property type="evidence" value="ECO:0007669"/>
    <property type="project" value="EnsemblFungi"/>
</dbReference>
<keyword evidence="7 10" id="KW-0804">Transcription</keyword>
<dbReference type="FunFam" id="3.30.505.10:FF:000056">
    <property type="entry name" value="Transcription elongation factor Spt6"/>
    <property type="match status" value="1"/>
</dbReference>
<dbReference type="InterPro" id="IPR003029">
    <property type="entry name" value="S1_domain"/>
</dbReference>
<keyword evidence="5" id="KW-0158">Chromosome</keyword>
<dbReference type="InterPro" id="IPR036860">
    <property type="entry name" value="SH2_dom_sf"/>
</dbReference>
<evidence type="ECO:0000259" key="12">
    <source>
        <dbReference type="PROSITE" id="PS50126"/>
    </source>
</evidence>
<keyword evidence="8 10" id="KW-0539">Nucleus</keyword>
<dbReference type="InterPro" id="IPR012337">
    <property type="entry name" value="RNaseH-like_sf"/>
</dbReference>
<accession>A0A1E3PX56</accession>
<reference evidence="13 14" key="1">
    <citation type="journal article" date="2016" name="Proc. Natl. Acad. Sci. U.S.A.">
        <title>Comparative genomics of biotechnologically important yeasts.</title>
        <authorList>
            <person name="Riley R."/>
            <person name="Haridas S."/>
            <person name="Wolfe K.H."/>
            <person name="Lopes M.R."/>
            <person name="Hittinger C.T."/>
            <person name="Goeker M."/>
            <person name="Salamov A.A."/>
            <person name="Wisecaver J.H."/>
            <person name="Long T.M."/>
            <person name="Calvey C.H."/>
            <person name="Aerts A.L."/>
            <person name="Barry K.W."/>
            <person name="Choi C."/>
            <person name="Clum A."/>
            <person name="Coughlan A.Y."/>
            <person name="Deshpande S."/>
            <person name="Douglass A.P."/>
            <person name="Hanson S.J."/>
            <person name="Klenk H.-P."/>
            <person name="LaButti K.M."/>
            <person name="Lapidus A."/>
            <person name="Lindquist E.A."/>
            <person name="Lipzen A.M."/>
            <person name="Meier-Kolthoff J.P."/>
            <person name="Ohm R.A."/>
            <person name="Otillar R.P."/>
            <person name="Pangilinan J.L."/>
            <person name="Peng Y."/>
            <person name="Rokas A."/>
            <person name="Rosa C.A."/>
            <person name="Scheuner C."/>
            <person name="Sibirny A.A."/>
            <person name="Slot J.C."/>
            <person name="Stielow J.B."/>
            <person name="Sun H."/>
            <person name="Kurtzman C.P."/>
            <person name="Blackwell M."/>
            <person name="Grigoriev I.V."/>
            <person name="Jeffries T.W."/>
        </authorList>
    </citation>
    <scope>NUCLEOTIDE SEQUENCE [LARGE SCALE GENOMIC DNA]</scope>
    <source>
        <strain evidence="13 14">NRRL Y-11557</strain>
    </source>
</reference>
<dbReference type="InterPro" id="IPR035420">
    <property type="entry name" value="Spt6_SH2"/>
</dbReference>
<evidence type="ECO:0000256" key="1">
    <source>
        <dbReference type="ARBA" id="ARBA00004123"/>
    </source>
</evidence>
<dbReference type="Gene3D" id="1.10.3500.10">
    <property type="entry name" value="Tex N-terminal region-like"/>
    <property type="match status" value="1"/>
</dbReference>
<dbReference type="PROSITE" id="PS50126">
    <property type="entry name" value="S1"/>
    <property type="match status" value="1"/>
</dbReference>
<dbReference type="InterPro" id="IPR012340">
    <property type="entry name" value="NA-bd_OB-fold"/>
</dbReference>
<dbReference type="GO" id="GO:0033554">
    <property type="term" value="P:cellular response to stress"/>
    <property type="evidence" value="ECO:0007669"/>
    <property type="project" value="EnsemblFungi"/>
</dbReference>
<evidence type="ECO:0000256" key="6">
    <source>
        <dbReference type="ARBA" id="ARBA00022999"/>
    </source>
</evidence>
<dbReference type="GO" id="GO:0000122">
    <property type="term" value="P:negative regulation of transcription by RNA polymerase II"/>
    <property type="evidence" value="ECO:0007669"/>
    <property type="project" value="EnsemblFungi"/>
</dbReference>
<dbReference type="InterPro" id="IPR023319">
    <property type="entry name" value="Tex-like_HTH_dom_sf"/>
</dbReference>
<feature type="compositionally biased region" description="Basic and acidic residues" evidence="11">
    <location>
        <begin position="106"/>
        <end position="121"/>
    </location>
</feature>
<dbReference type="GO" id="GO:0031491">
    <property type="term" value="F:nucleosome binding"/>
    <property type="evidence" value="ECO:0007669"/>
    <property type="project" value="EnsemblFungi"/>
</dbReference>
<dbReference type="Pfam" id="PF14635">
    <property type="entry name" value="HHH_7"/>
    <property type="match status" value="1"/>
</dbReference>
<dbReference type="STRING" id="675824.A0A1E3PX56"/>
<dbReference type="Pfam" id="PF14639">
    <property type="entry name" value="YqgF"/>
    <property type="match status" value="1"/>
</dbReference>
<dbReference type="PANTHER" id="PTHR10145">
    <property type="entry name" value="TRANSCRIPTION ELONGATION FACTOR SPT6"/>
    <property type="match status" value="1"/>
</dbReference>
<dbReference type="Gene3D" id="3.30.505.10">
    <property type="entry name" value="SH2 domain"/>
    <property type="match status" value="2"/>
</dbReference>
<dbReference type="GO" id="GO:0006334">
    <property type="term" value="P:nucleosome assembly"/>
    <property type="evidence" value="ECO:0007669"/>
    <property type="project" value="EnsemblFungi"/>
</dbReference>
<dbReference type="CDD" id="cd09918">
    <property type="entry name" value="SH2_Nterm_SPT6_like"/>
    <property type="match status" value="1"/>
</dbReference>
<dbReference type="GO" id="GO:0001073">
    <property type="term" value="F:transcription antitermination factor activity, DNA binding"/>
    <property type="evidence" value="ECO:0007669"/>
    <property type="project" value="EnsemblFungi"/>
</dbReference>
<gene>
    <name evidence="13" type="ORF">LIPSTDRAFT_66126</name>
</gene>
<dbReference type="CDD" id="cd09928">
    <property type="entry name" value="SH2_Cterm_SPT6_like"/>
    <property type="match status" value="1"/>
</dbReference>
<dbReference type="InterPro" id="IPR028083">
    <property type="entry name" value="Spt6_acidic_N_dom"/>
</dbReference>
<dbReference type="GO" id="GO:0003677">
    <property type="term" value="F:DNA binding"/>
    <property type="evidence" value="ECO:0007669"/>
    <property type="project" value="InterPro"/>
</dbReference>
<dbReference type="InterPro" id="IPR017072">
    <property type="entry name" value="TF_Spt6"/>
</dbReference>
<dbReference type="FunFam" id="3.30.505.10:FF:000065">
    <property type="entry name" value="Transcription elongation factor SPT6"/>
    <property type="match status" value="1"/>
</dbReference>
<dbReference type="PANTHER" id="PTHR10145:SF6">
    <property type="entry name" value="TRANSCRIPTION ELONGATION FACTOR SPT6"/>
    <property type="match status" value="1"/>
</dbReference>
<proteinExistence type="inferred from homology"/>
<feature type="compositionally biased region" description="Acidic residues" evidence="11">
    <location>
        <begin position="122"/>
        <end position="131"/>
    </location>
</feature>
<dbReference type="InterPro" id="IPR010994">
    <property type="entry name" value="RuvA_2-like"/>
</dbReference>
<dbReference type="InterPro" id="IPR037027">
    <property type="entry name" value="YqgF/RNaseH-like_dom_sf"/>
</dbReference>
<evidence type="ECO:0000256" key="3">
    <source>
        <dbReference type="ARBA" id="ARBA00009253"/>
    </source>
</evidence>
<dbReference type="FunFam" id="1.10.10.2740:FF:000002">
    <property type="entry name" value="Transcription elongation factor Spt6"/>
    <property type="match status" value="1"/>
</dbReference>
<dbReference type="GO" id="GO:0000082">
    <property type="term" value="P:G1/S transition of mitotic cell cycle"/>
    <property type="evidence" value="ECO:0007669"/>
    <property type="project" value="EnsemblFungi"/>
</dbReference>
<dbReference type="Pfam" id="PF14632">
    <property type="entry name" value="SPT6_acidic"/>
    <property type="match status" value="1"/>
</dbReference>
<feature type="compositionally biased region" description="Basic residues" evidence="11">
    <location>
        <begin position="94"/>
        <end position="105"/>
    </location>
</feature>
<dbReference type="InterPro" id="IPR023323">
    <property type="entry name" value="Tex-like_dom_sf"/>
</dbReference>
<comment type="similarity">
    <text evidence="3 10">Belongs to the SPT6 family.</text>
</comment>
<dbReference type="SUPFAM" id="SSF47781">
    <property type="entry name" value="RuvA domain 2-like"/>
    <property type="match status" value="2"/>
</dbReference>
<dbReference type="Pfam" id="PF14633">
    <property type="entry name" value="SH2_2"/>
    <property type="match status" value="1"/>
</dbReference>
<dbReference type="InterPro" id="IPR032706">
    <property type="entry name" value="Spt6_HHH"/>
</dbReference>
<dbReference type="InterPro" id="IPR028231">
    <property type="entry name" value="Spt6_YqgF"/>
</dbReference>